<reference evidence="2 3" key="1">
    <citation type="journal article" date="2019" name="Sci. Rep.">
        <title>Orb-weaving spider Araneus ventricosus genome elucidates the spidroin gene catalogue.</title>
        <authorList>
            <person name="Kono N."/>
            <person name="Nakamura H."/>
            <person name="Ohtoshi R."/>
            <person name="Moran D.A.P."/>
            <person name="Shinohara A."/>
            <person name="Yoshida Y."/>
            <person name="Fujiwara M."/>
            <person name="Mori M."/>
            <person name="Tomita M."/>
            <person name="Arakawa K."/>
        </authorList>
    </citation>
    <scope>NUCLEOTIDE SEQUENCE [LARGE SCALE GENOMIC DNA]</scope>
</reference>
<feature type="compositionally biased region" description="Polar residues" evidence="1">
    <location>
        <begin position="41"/>
        <end position="58"/>
    </location>
</feature>
<feature type="compositionally biased region" description="Polar residues" evidence="1">
    <location>
        <begin position="154"/>
        <end position="183"/>
    </location>
</feature>
<evidence type="ECO:0000313" key="2">
    <source>
        <dbReference type="EMBL" id="GBL81674.1"/>
    </source>
</evidence>
<dbReference type="EMBL" id="BGPR01000026">
    <property type="protein sequence ID" value="GBL81674.1"/>
    <property type="molecule type" value="Genomic_DNA"/>
</dbReference>
<sequence>MPLLTKWGELSPPGISSVKESGGQRKVLVFPPQSDYFKDPQQYTGSGYTSDAVFSTSEEGSEYCRGEDEDDTSMTGEDGSDSEAYMSGNETEKGETTLSVHVLTEDGGKSLPDTKSVSSLSDIPPLPLKGHQDSLTSRPNVSTAADLSPLPLQGPQNTQTFSPTVSTMGVSQPLTPSGHQKTQIIAGIPPLGVNVNDTDDSGEYHSPPTQHSGGNTMFFVQDTQILRDS</sequence>
<dbReference type="AlphaFoldDB" id="A0A4Y2ARQ9"/>
<name>A0A4Y2ARQ9_ARAVE</name>
<evidence type="ECO:0000256" key="1">
    <source>
        <dbReference type="SAM" id="MobiDB-lite"/>
    </source>
</evidence>
<gene>
    <name evidence="2" type="ORF">AVEN_93459_1</name>
</gene>
<feature type="compositionally biased region" description="Polar residues" evidence="1">
    <location>
        <begin position="133"/>
        <end position="145"/>
    </location>
</feature>
<evidence type="ECO:0000313" key="3">
    <source>
        <dbReference type="Proteomes" id="UP000499080"/>
    </source>
</evidence>
<feature type="region of interest" description="Disordered" evidence="1">
    <location>
        <begin position="1"/>
        <end position="216"/>
    </location>
</feature>
<organism evidence="2 3">
    <name type="scientific">Araneus ventricosus</name>
    <name type="common">Orbweaver spider</name>
    <name type="synonym">Epeira ventricosa</name>
    <dbReference type="NCBI Taxonomy" id="182803"/>
    <lineage>
        <taxon>Eukaryota</taxon>
        <taxon>Metazoa</taxon>
        <taxon>Ecdysozoa</taxon>
        <taxon>Arthropoda</taxon>
        <taxon>Chelicerata</taxon>
        <taxon>Arachnida</taxon>
        <taxon>Araneae</taxon>
        <taxon>Araneomorphae</taxon>
        <taxon>Entelegynae</taxon>
        <taxon>Araneoidea</taxon>
        <taxon>Araneidae</taxon>
        <taxon>Araneus</taxon>
    </lineage>
</organism>
<protein>
    <submittedName>
        <fullName evidence="2">Uncharacterized protein</fullName>
    </submittedName>
</protein>
<accession>A0A4Y2ARQ9</accession>
<proteinExistence type="predicted"/>
<dbReference type="Proteomes" id="UP000499080">
    <property type="component" value="Unassembled WGS sequence"/>
</dbReference>
<comment type="caution">
    <text evidence="2">The sequence shown here is derived from an EMBL/GenBank/DDBJ whole genome shotgun (WGS) entry which is preliminary data.</text>
</comment>
<keyword evidence="3" id="KW-1185">Reference proteome</keyword>